<evidence type="ECO:0000256" key="1">
    <source>
        <dbReference type="ARBA" id="ARBA00010923"/>
    </source>
</evidence>
<dbReference type="InterPro" id="IPR044946">
    <property type="entry name" value="Restrct_endonuc_typeI_TRD_sf"/>
</dbReference>
<reference evidence="5 6" key="1">
    <citation type="submission" date="2020-08" db="EMBL/GenBank/DDBJ databases">
        <title>A Genomic Blueprint of the Chicken Gut Microbiome.</title>
        <authorList>
            <person name="Gilroy R."/>
            <person name="Ravi A."/>
            <person name="Getino M."/>
            <person name="Pursley I."/>
            <person name="Horton D.L."/>
            <person name="Alikhan N.-F."/>
            <person name="Baker D."/>
            <person name="Gharbi K."/>
            <person name="Hall N."/>
            <person name="Watson M."/>
            <person name="Adriaenssens E.M."/>
            <person name="Foster-Nyarko E."/>
            <person name="Jarju S."/>
            <person name="Secka A."/>
            <person name="Antonio M."/>
            <person name="Oren A."/>
            <person name="Chaudhuri R."/>
            <person name="La Ragione R.M."/>
            <person name="Hildebrand F."/>
            <person name="Pallen M.J."/>
        </authorList>
    </citation>
    <scope>NUCLEOTIDE SEQUENCE [LARGE SCALE GENOMIC DNA]</scope>
    <source>
        <strain evidence="5 6">Sa1YUN3</strain>
    </source>
</reference>
<dbReference type="InterPro" id="IPR000055">
    <property type="entry name" value="Restrct_endonuc_typeI_TRD"/>
</dbReference>
<comment type="caution">
    <text evidence="5">The sequence shown here is derived from an EMBL/GenBank/DDBJ whole genome shotgun (WGS) entry which is preliminary data.</text>
</comment>
<keyword evidence="6" id="KW-1185">Reference proteome</keyword>
<sequence>MEDWKEYKLGDIGTIVGGATPSTKDSSNYDGNIAWITPKDLSNLNCRYISHGERMISQKGFDDCSCRMLPKNSILFSSRAPIGYVAIAQNALCTNQGFKSIIPNNEIVDSLFLYYLLVYYKPVIENMGSGTTFKEVSGSVMKALTVNIPNIDEQKRIAAILSSLDDKIELNRRINGNLEQQAQALFKAWFVDFEPFKDGKFVDSELGRIPEGWKVGRFNNIIESTLSGDWGKERQEGNYIKKVFCLRGADIPDVKIGNKGYMPIRFILEKNFATKALTAGNLVIEISGGSPTQSTGRICRISHELLTKYNNSIVCTNFCKAIRPMVGYSSFMYYMWEKLYNEGVMFSYENGTTGIKNLDINGLTQKEPIIIPPIEVALNFEKYVDIYYNKIQKNGIESEQLSHLRDTLLPRLMSGELNVNTITE</sequence>
<keyword evidence="5" id="KW-0255">Endonuclease</keyword>
<feature type="domain" description="Type I restriction modification DNA specificity" evidence="4">
    <location>
        <begin position="1"/>
        <end position="180"/>
    </location>
</feature>
<evidence type="ECO:0000259" key="4">
    <source>
        <dbReference type="Pfam" id="PF01420"/>
    </source>
</evidence>
<gene>
    <name evidence="5" type="ORF">H9626_02200</name>
</gene>
<dbReference type="GO" id="GO:0004519">
    <property type="term" value="F:endonuclease activity"/>
    <property type="evidence" value="ECO:0007669"/>
    <property type="project" value="UniProtKB-KW"/>
</dbReference>
<dbReference type="InterPro" id="IPR052021">
    <property type="entry name" value="Type-I_RS_S_subunit"/>
</dbReference>
<dbReference type="CDD" id="cd17273">
    <property type="entry name" value="RMtype1_S_EcoJA69PI-TRD1-CR1_like"/>
    <property type="match status" value="1"/>
</dbReference>
<evidence type="ECO:0000313" key="5">
    <source>
        <dbReference type="EMBL" id="MBD8001032.1"/>
    </source>
</evidence>
<dbReference type="Gene3D" id="1.10.287.1120">
    <property type="entry name" value="Bipartite methylase S protein"/>
    <property type="match status" value="1"/>
</dbReference>
<keyword evidence="3" id="KW-0238">DNA-binding</keyword>
<keyword evidence="5" id="KW-0378">Hydrolase</keyword>
<dbReference type="Pfam" id="PF01420">
    <property type="entry name" value="Methylase_S"/>
    <property type="match status" value="1"/>
</dbReference>
<organism evidence="5 6">
    <name type="scientific">Phocaeicola faecium</name>
    <dbReference type="NCBI Taxonomy" id="2762213"/>
    <lineage>
        <taxon>Bacteria</taxon>
        <taxon>Pseudomonadati</taxon>
        <taxon>Bacteroidota</taxon>
        <taxon>Bacteroidia</taxon>
        <taxon>Bacteroidales</taxon>
        <taxon>Bacteroidaceae</taxon>
        <taxon>Phocaeicola</taxon>
    </lineage>
</organism>
<protein>
    <submittedName>
        <fullName evidence="5">Restriction endonuclease subunit S</fullName>
    </submittedName>
</protein>
<proteinExistence type="inferred from homology"/>
<keyword evidence="2" id="KW-0680">Restriction system</keyword>
<dbReference type="RefSeq" id="WP_191709418.1">
    <property type="nucleotide sequence ID" value="NZ_JACSPQ010000001.1"/>
</dbReference>
<evidence type="ECO:0000256" key="2">
    <source>
        <dbReference type="ARBA" id="ARBA00022747"/>
    </source>
</evidence>
<accession>A0ABR8V8E7</accession>
<dbReference type="Proteomes" id="UP000616346">
    <property type="component" value="Unassembled WGS sequence"/>
</dbReference>
<evidence type="ECO:0000313" key="6">
    <source>
        <dbReference type="Proteomes" id="UP000616346"/>
    </source>
</evidence>
<dbReference type="PANTHER" id="PTHR30408">
    <property type="entry name" value="TYPE-1 RESTRICTION ENZYME ECOKI SPECIFICITY PROTEIN"/>
    <property type="match status" value="1"/>
</dbReference>
<dbReference type="PANTHER" id="PTHR30408:SF13">
    <property type="entry name" value="TYPE I RESTRICTION ENZYME HINDI SPECIFICITY SUBUNIT"/>
    <property type="match status" value="1"/>
</dbReference>
<comment type="similarity">
    <text evidence="1">Belongs to the type-I restriction system S methylase family.</text>
</comment>
<keyword evidence="5" id="KW-0540">Nuclease</keyword>
<name>A0ABR8V8E7_9BACT</name>
<dbReference type="SUPFAM" id="SSF116734">
    <property type="entry name" value="DNA methylase specificity domain"/>
    <property type="match status" value="2"/>
</dbReference>
<evidence type="ECO:0000256" key="3">
    <source>
        <dbReference type="ARBA" id="ARBA00023125"/>
    </source>
</evidence>
<dbReference type="Gene3D" id="3.90.220.20">
    <property type="entry name" value="DNA methylase specificity domains"/>
    <property type="match status" value="2"/>
</dbReference>
<dbReference type="EMBL" id="JACSPQ010000001">
    <property type="protein sequence ID" value="MBD8001032.1"/>
    <property type="molecule type" value="Genomic_DNA"/>
</dbReference>